<reference evidence="2 3" key="1">
    <citation type="submission" date="2024-09" db="EMBL/GenBank/DDBJ databases">
        <authorList>
            <person name="Sun Q."/>
            <person name="Mori K."/>
        </authorList>
    </citation>
    <scope>NUCLEOTIDE SEQUENCE [LARGE SCALE GENOMIC DNA]</scope>
    <source>
        <strain evidence="2 3">JCM 4557</strain>
    </source>
</reference>
<evidence type="ECO:0008006" key="4">
    <source>
        <dbReference type="Google" id="ProtNLM"/>
    </source>
</evidence>
<protein>
    <recommendedName>
        <fullName evidence="4">Lipoprotein</fullName>
    </recommendedName>
</protein>
<accession>A0ABV6TDQ0</accession>
<dbReference type="EMBL" id="JBHMQV010000009">
    <property type="protein sequence ID" value="MFC0843907.1"/>
    <property type="molecule type" value="Genomic_DNA"/>
</dbReference>
<comment type="caution">
    <text evidence="2">The sequence shown here is derived from an EMBL/GenBank/DDBJ whole genome shotgun (WGS) entry which is preliminary data.</text>
</comment>
<keyword evidence="1" id="KW-0732">Signal</keyword>
<sequence length="136" mass="14691">MHAGMTGWSLAMALAALATAAGGASAEGKPFPAPEMVAAQKVIAPNVVVLSYRCKPNAERTLNIGLTAEDTAANLWVEGKQLVCNNKNQRFTAVMTDYQNGHDRKLKPGERATTWLSIYVNRSYPVARQMRTLTVG</sequence>
<gene>
    <name evidence="2" type="ORF">ACFH04_09295</name>
</gene>
<evidence type="ECO:0000313" key="2">
    <source>
        <dbReference type="EMBL" id="MFC0843907.1"/>
    </source>
</evidence>
<keyword evidence="3" id="KW-1185">Reference proteome</keyword>
<proteinExistence type="predicted"/>
<feature type="chain" id="PRO_5047459737" description="Lipoprotein" evidence="1">
    <location>
        <begin position="27"/>
        <end position="136"/>
    </location>
</feature>
<feature type="signal peptide" evidence="1">
    <location>
        <begin position="1"/>
        <end position="26"/>
    </location>
</feature>
<evidence type="ECO:0000256" key="1">
    <source>
        <dbReference type="SAM" id="SignalP"/>
    </source>
</evidence>
<name>A0ABV6TDQ0_9ACTN</name>
<dbReference type="RefSeq" id="WP_394317743.1">
    <property type="nucleotide sequence ID" value="NZ_JBHMQV010000009.1"/>
</dbReference>
<evidence type="ECO:0000313" key="3">
    <source>
        <dbReference type="Proteomes" id="UP001589887"/>
    </source>
</evidence>
<organism evidence="2 3">
    <name type="scientific">Streptomyces noboritoensis</name>
    <dbReference type="NCBI Taxonomy" id="67337"/>
    <lineage>
        <taxon>Bacteria</taxon>
        <taxon>Bacillati</taxon>
        <taxon>Actinomycetota</taxon>
        <taxon>Actinomycetes</taxon>
        <taxon>Kitasatosporales</taxon>
        <taxon>Streptomycetaceae</taxon>
        <taxon>Streptomyces</taxon>
    </lineage>
</organism>
<dbReference type="Proteomes" id="UP001589887">
    <property type="component" value="Unassembled WGS sequence"/>
</dbReference>